<dbReference type="RefSeq" id="WP_183933714.1">
    <property type="nucleotide sequence ID" value="NZ_JACICF010000001.1"/>
</dbReference>
<dbReference type="AlphaFoldDB" id="A0A839Z309"/>
<evidence type="ECO:0000256" key="1">
    <source>
        <dbReference type="ARBA" id="ARBA00022598"/>
    </source>
</evidence>
<dbReference type="EC" id="6.3.4.19" evidence="6"/>
<evidence type="ECO:0000256" key="4">
    <source>
        <dbReference type="ARBA" id="ARBA00022840"/>
    </source>
</evidence>
<comment type="subcellular location">
    <subcellularLocation>
        <location evidence="6">Cytoplasm</location>
    </subcellularLocation>
</comment>
<dbReference type="NCBIfam" id="TIGR02432">
    <property type="entry name" value="lysidine_TilS_N"/>
    <property type="match status" value="1"/>
</dbReference>
<evidence type="ECO:0000313" key="9">
    <source>
        <dbReference type="Proteomes" id="UP000578569"/>
    </source>
</evidence>
<evidence type="ECO:0000256" key="2">
    <source>
        <dbReference type="ARBA" id="ARBA00022694"/>
    </source>
</evidence>
<feature type="binding site" evidence="6">
    <location>
        <begin position="34"/>
        <end position="39"/>
    </location>
    <ligand>
        <name>ATP</name>
        <dbReference type="ChEBI" id="CHEBI:30616"/>
    </ligand>
</feature>
<name>A0A839Z309_9SPHN</name>
<keyword evidence="9" id="KW-1185">Reference proteome</keyword>
<dbReference type="Gene3D" id="3.40.50.620">
    <property type="entry name" value="HUPs"/>
    <property type="match status" value="1"/>
</dbReference>
<organism evidence="8 9">
    <name type="scientific">Sphingomicrobium lutaoense</name>
    <dbReference type="NCBI Taxonomy" id="515949"/>
    <lineage>
        <taxon>Bacteria</taxon>
        <taxon>Pseudomonadati</taxon>
        <taxon>Pseudomonadota</taxon>
        <taxon>Alphaproteobacteria</taxon>
        <taxon>Sphingomonadales</taxon>
        <taxon>Sphingomonadaceae</taxon>
        <taxon>Sphingomicrobium</taxon>
    </lineage>
</organism>
<dbReference type="InterPro" id="IPR014729">
    <property type="entry name" value="Rossmann-like_a/b/a_fold"/>
</dbReference>
<evidence type="ECO:0000256" key="6">
    <source>
        <dbReference type="HAMAP-Rule" id="MF_01161"/>
    </source>
</evidence>
<dbReference type="PANTHER" id="PTHR43033:SF5">
    <property type="entry name" value="TRNA(ILE)-LYSIDINE SYNTHETASE"/>
    <property type="match status" value="1"/>
</dbReference>
<sequence>MADGSLPDESAVRRFAVDLDRLVPGTAPLGLAVSGGADSLALLLLAAAARPGAVRAVTVDHGLRRESAEEARQVRSICLDREIPHSILKADWPEGPPISNIEASARKIRYARLAHWATGEGLTHIATAHHAEDQAETMLMRLARGAGLSGLTAIREQRPLGEKVTLVRPLLHWPRATLRALVEATGLPIIDDPMNKDPSHDRARLREALREAGFGDAAKFAESAAHLAEAEQALGWAARLIYPHRVKEDGDGLLFAHRGLPREILRRILLMAFDSLHRSPPRGPDLARAIDGLFEGRQAALGGLLLSVKGENWRIAPAPPRRAL</sequence>
<comment type="domain">
    <text evidence="6">The N-terminal region contains the highly conserved SGGXDS motif, predicted to be a P-loop motif involved in ATP binding.</text>
</comment>
<dbReference type="InterPro" id="IPR012795">
    <property type="entry name" value="tRNA_Ile_lys_synt_N"/>
</dbReference>
<proteinExistence type="inferred from homology"/>
<keyword evidence="3 6" id="KW-0547">Nucleotide-binding</keyword>
<accession>A0A839Z309</accession>
<comment type="similarity">
    <text evidence="6">Belongs to the tRNA(Ile)-lysidine synthase family.</text>
</comment>
<evidence type="ECO:0000256" key="3">
    <source>
        <dbReference type="ARBA" id="ARBA00022741"/>
    </source>
</evidence>
<comment type="caution">
    <text evidence="8">The sequence shown here is derived from an EMBL/GenBank/DDBJ whole genome shotgun (WGS) entry which is preliminary data.</text>
</comment>
<keyword evidence="4 6" id="KW-0067">ATP-binding</keyword>
<keyword evidence="6" id="KW-0963">Cytoplasm</keyword>
<dbReference type="CDD" id="cd01992">
    <property type="entry name" value="TilS_N"/>
    <property type="match status" value="1"/>
</dbReference>
<dbReference type="SUPFAM" id="SSF52402">
    <property type="entry name" value="Adenine nucleotide alpha hydrolases-like"/>
    <property type="match status" value="1"/>
</dbReference>
<keyword evidence="2 6" id="KW-0819">tRNA processing</keyword>
<dbReference type="Pfam" id="PF01171">
    <property type="entry name" value="ATP_bind_3"/>
    <property type="match status" value="1"/>
</dbReference>
<comment type="function">
    <text evidence="6">Ligates lysine onto the cytidine present at position 34 of the AUA codon-specific tRNA(Ile) that contains the anticodon CAU, in an ATP-dependent manner. Cytidine is converted to lysidine, thus changing the amino acid specificity of the tRNA from methionine to isoleucine.</text>
</comment>
<dbReference type="PANTHER" id="PTHR43033">
    <property type="entry name" value="TRNA(ILE)-LYSIDINE SYNTHASE-RELATED"/>
    <property type="match status" value="1"/>
</dbReference>
<feature type="domain" description="tRNA(Ile)-lysidine/2-thiocytidine synthase N-terminal" evidence="7">
    <location>
        <begin position="31"/>
        <end position="207"/>
    </location>
</feature>
<dbReference type="GO" id="GO:0005737">
    <property type="term" value="C:cytoplasm"/>
    <property type="evidence" value="ECO:0007669"/>
    <property type="project" value="UniProtKB-SubCell"/>
</dbReference>
<protein>
    <recommendedName>
        <fullName evidence="6">tRNA(Ile)-lysidine synthase</fullName>
        <ecNumber evidence="6">6.3.4.19</ecNumber>
    </recommendedName>
    <alternativeName>
        <fullName evidence="6">tRNA(Ile)-2-lysyl-cytidine synthase</fullName>
    </alternativeName>
    <alternativeName>
        <fullName evidence="6">tRNA(Ile)-lysidine synthetase</fullName>
    </alternativeName>
</protein>
<gene>
    <name evidence="6" type="primary">tilS</name>
    <name evidence="8" type="ORF">FHS50_001480</name>
</gene>
<dbReference type="GO" id="GO:0032267">
    <property type="term" value="F:tRNA(Ile)-lysidine synthase activity"/>
    <property type="evidence" value="ECO:0007669"/>
    <property type="project" value="UniProtKB-EC"/>
</dbReference>
<evidence type="ECO:0000256" key="5">
    <source>
        <dbReference type="ARBA" id="ARBA00048539"/>
    </source>
</evidence>
<dbReference type="Proteomes" id="UP000578569">
    <property type="component" value="Unassembled WGS sequence"/>
</dbReference>
<dbReference type="GO" id="GO:0005524">
    <property type="term" value="F:ATP binding"/>
    <property type="evidence" value="ECO:0007669"/>
    <property type="project" value="UniProtKB-UniRule"/>
</dbReference>
<dbReference type="EMBL" id="JACICF010000001">
    <property type="protein sequence ID" value="MBB3764457.1"/>
    <property type="molecule type" value="Genomic_DNA"/>
</dbReference>
<dbReference type="GO" id="GO:0006400">
    <property type="term" value="P:tRNA modification"/>
    <property type="evidence" value="ECO:0007669"/>
    <property type="project" value="UniProtKB-UniRule"/>
</dbReference>
<dbReference type="InterPro" id="IPR012094">
    <property type="entry name" value="tRNA_Ile_lys_synt"/>
</dbReference>
<evidence type="ECO:0000313" key="8">
    <source>
        <dbReference type="EMBL" id="MBB3764457.1"/>
    </source>
</evidence>
<keyword evidence="1 6" id="KW-0436">Ligase</keyword>
<dbReference type="HAMAP" id="MF_01161">
    <property type="entry name" value="tRNA_Ile_lys_synt"/>
    <property type="match status" value="1"/>
</dbReference>
<reference evidence="8 9" key="1">
    <citation type="submission" date="2020-08" db="EMBL/GenBank/DDBJ databases">
        <title>Genomic Encyclopedia of Type Strains, Phase IV (KMG-IV): sequencing the most valuable type-strain genomes for metagenomic binning, comparative biology and taxonomic classification.</title>
        <authorList>
            <person name="Goeker M."/>
        </authorList>
    </citation>
    <scope>NUCLEOTIDE SEQUENCE [LARGE SCALE GENOMIC DNA]</scope>
    <source>
        <strain evidence="8 9">DSM 24194</strain>
    </source>
</reference>
<dbReference type="InterPro" id="IPR011063">
    <property type="entry name" value="TilS/TtcA_N"/>
</dbReference>
<evidence type="ECO:0000259" key="7">
    <source>
        <dbReference type="Pfam" id="PF01171"/>
    </source>
</evidence>
<comment type="catalytic activity">
    <reaction evidence="5 6">
        <text>cytidine(34) in tRNA(Ile2) + L-lysine + ATP = lysidine(34) in tRNA(Ile2) + AMP + diphosphate + H(+)</text>
        <dbReference type="Rhea" id="RHEA:43744"/>
        <dbReference type="Rhea" id="RHEA-COMP:10625"/>
        <dbReference type="Rhea" id="RHEA-COMP:10670"/>
        <dbReference type="ChEBI" id="CHEBI:15378"/>
        <dbReference type="ChEBI" id="CHEBI:30616"/>
        <dbReference type="ChEBI" id="CHEBI:32551"/>
        <dbReference type="ChEBI" id="CHEBI:33019"/>
        <dbReference type="ChEBI" id="CHEBI:82748"/>
        <dbReference type="ChEBI" id="CHEBI:83665"/>
        <dbReference type="ChEBI" id="CHEBI:456215"/>
        <dbReference type="EC" id="6.3.4.19"/>
    </reaction>
</comment>